<feature type="compositionally biased region" description="Basic residues" evidence="2">
    <location>
        <begin position="133"/>
        <end position="146"/>
    </location>
</feature>
<feature type="compositionally biased region" description="Acidic residues" evidence="2">
    <location>
        <begin position="411"/>
        <end position="420"/>
    </location>
</feature>
<accession>A0A3R7N6P2</accession>
<evidence type="ECO:0000256" key="2">
    <source>
        <dbReference type="SAM" id="MobiDB-lite"/>
    </source>
</evidence>
<evidence type="ECO:0000313" key="4">
    <source>
        <dbReference type="Proteomes" id="UP000284403"/>
    </source>
</evidence>
<dbReference type="EMBL" id="MKKU01000048">
    <property type="protein sequence ID" value="RNF26296.1"/>
    <property type="molecule type" value="Genomic_DNA"/>
</dbReference>
<feature type="compositionally biased region" description="Basic and acidic residues" evidence="2">
    <location>
        <begin position="8"/>
        <end position="18"/>
    </location>
</feature>
<comment type="caution">
    <text evidence="3">The sequence shown here is derived from an EMBL/GenBank/DDBJ whole genome shotgun (WGS) entry which is preliminary data.</text>
</comment>
<feature type="region of interest" description="Disordered" evidence="2">
    <location>
        <begin position="1"/>
        <end position="24"/>
    </location>
</feature>
<gene>
    <name evidence="3" type="ORF">Tco025E_01445</name>
</gene>
<dbReference type="RefSeq" id="XP_029231502.1">
    <property type="nucleotide sequence ID" value="XM_029368383.1"/>
</dbReference>
<dbReference type="OrthoDB" id="266638at2759"/>
<sequence>MMAAASVARKDGGEDPRHFGTSTDDTAIYLEDSMDEPTVRCISSAPSVVAILSPQRLPANDGRVVDITEYDNSNIGSGCGAYADRAAPLSDLTNTGVVRLSFSKSPTPRRSLSSSAPPRCASSRTPNSSEKRQPHRHPSQRQHCHHPPCGSSLPVGQSLEAIPDEERLVPLAQYERLQRERNRYEKMYEHQKALYEDMAQKQAETHQELQKKIIDVVALSTRNEENKRFIRQLKRDMAENRTRVMDIQNRALEETKQEKSAREQYQRQLHEYEEKYTVLIEKQEAKLAGLESLLKDITCMKGESDRVQVSQLDALLKAAYAKNTALFGDLLRQGRQIDLLFEGKAALEKQLDQLRRERREIEATWAEERRRMQAEAERYSAQVTQQQSSILELRQMLIRTLDSGSVARGEEQDDDDDDTDSSSYSSGSTSQGVQEAEEEESGSEEEEEGEELKGKLGVAAVFAAPSQDAGAQRDAVRPPLPHVERPLERRAPDLATLSAQIQAKLKALPGGRI</sequence>
<feature type="coiled-coil region" evidence="1">
    <location>
        <begin position="337"/>
        <end position="371"/>
    </location>
</feature>
<proteinExistence type="predicted"/>
<dbReference type="AlphaFoldDB" id="A0A3R7N6P2"/>
<feature type="coiled-coil region" evidence="1">
    <location>
        <begin position="230"/>
        <end position="300"/>
    </location>
</feature>
<feature type="region of interest" description="Disordered" evidence="2">
    <location>
        <begin position="100"/>
        <end position="156"/>
    </location>
</feature>
<feature type="compositionally biased region" description="Low complexity" evidence="2">
    <location>
        <begin position="103"/>
        <end position="126"/>
    </location>
</feature>
<reference evidence="3 4" key="1">
    <citation type="journal article" date="2018" name="BMC Genomics">
        <title>Genomic comparison of Trypanosoma conorhini and Trypanosoma rangeli to Trypanosoma cruzi strains of high and low virulence.</title>
        <authorList>
            <person name="Bradwell K.R."/>
            <person name="Koparde V.N."/>
            <person name="Matveyev A.V."/>
            <person name="Serrano M.G."/>
            <person name="Alves J.M."/>
            <person name="Parikh H."/>
            <person name="Huang B."/>
            <person name="Lee V."/>
            <person name="Espinosa-Alvarez O."/>
            <person name="Ortiz P.A."/>
            <person name="Costa-Martins A.G."/>
            <person name="Teixeira M.M."/>
            <person name="Buck G.A."/>
        </authorList>
    </citation>
    <scope>NUCLEOTIDE SEQUENCE [LARGE SCALE GENOMIC DNA]</scope>
    <source>
        <strain evidence="3 4">025E</strain>
    </source>
</reference>
<organism evidence="3 4">
    <name type="scientific">Trypanosoma conorhini</name>
    <dbReference type="NCBI Taxonomy" id="83891"/>
    <lineage>
        <taxon>Eukaryota</taxon>
        <taxon>Discoba</taxon>
        <taxon>Euglenozoa</taxon>
        <taxon>Kinetoplastea</taxon>
        <taxon>Metakinetoplastina</taxon>
        <taxon>Trypanosomatida</taxon>
        <taxon>Trypanosomatidae</taxon>
        <taxon>Trypanosoma</taxon>
    </lineage>
</organism>
<evidence type="ECO:0000256" key="1">
    <source>
        <dbReference type="SAM" id="Coils"/>
    </source>
</evidence>
<dbReference type="GeneID" id="40315056"/>
<keyword evidence="1" id="KW-0175">Coiled coil</keyword>
<dbReference type="Proteomes" id="UP000284403">
    <property type="component" value="Unassembled WGS sequence"/>
</dbReference>
<feature type="compositionally biased region" description="Acidic residues" evidence="2">
    <location>
        <begin position="435"/>
        <end position="450"/>
    </location>
</feature>
<keyword evidence="4" id="KW-1185">Reference proteome</keyword>
<evidence type="ECO:0000313" key="3">
    <source>
        <dbReference type="EMBL" id="RNF26296.1"/>
    </source>
</evidence>
<feature type="compositionally biased region" description="Basic and acidic residues" evidence="2">
    <location>
        <begin position="482"/>
        <end position="491"/>
    </location>
</feature>
<feature type="compositionally biased region" description="Low complexity" evidence="2">
    <location>
        <begin position="421"/>
        <end position="434"/>
    </location>
</feature>
<feature type="region of interest" description="Disordered" evidence="2">
    <location>
        <begin position="404"/>
        <end position="491"/>
    </location>
</feature>
<protein>
    <submittedName>
        <fullName evidence="3">Uncharacterized protein</fullName>
    </submittedName>
</protein>
<name>A0A3R7N6P2_9TRYP</name>